<dbReference type="SUPFAM" id="SSF50494">
    <property type="entry name" value="Trypsin-like serine proteases"/>
    <property type="match status" value="1"/>
</dbReference>
<organism evidence="4 5">
    <name type="scientific">Stenotrophomonas beteli</name>
    <dbReference type="NCBI Taxonomy" id="3384461"/>
    <lineage>
        <taxon>Bacteria</taxon>
        <taxon>Pseudomonadati</taxon>
        <taxon>Pseudomonadota</taxon>
        <taxon>Gammaproteobacteria</taxon>
        <taxon>Lysobacterales</taxon>
        <taxon>Lysobacteraceae</taxon>
        <taxon>Stenotrophomonas</taxon>
        <taxon>Stenotrophomonas maltophilia group</taxon>
    </lineage>
</organism>
<dbReference type="PROSITE" id="PS00134">
    <property type="entry name" value="TRYPSIN_HIS"/>
    <property type="match status" value="1"/>
</dbReference>
<dbReference type="EMBL" id="LLXV01000057">
    <property type="protein sequence ID" value="KRG48492.1"/>
    <property type="molecule type" value="Genomic_DNA"/>
</dbReference>
<evidence type="ECO:0000313" key="4">
    <source>
        <dbReference type="EMBL" id="KRG48492.1"/>
    </source>
</evidence>
<reference evidence="4 5" key="1">
    <citation type="journal article" date="2016" name="Front. Microbiol.">
        <title>Genome Sequence of Type Strains of Genus Stenotrophomonas.</title>
        <authorList>
            <person name="Patil P.P."/>
            <person name="Midha S."/>
            <person name="Kumar S."/>
            <person name="Patil P.B."/>
        </authorList>
    </citation>
    <scope>NUCLEOTIDE SEQUENCE [LARGE SCALE GENOMIC DNA]</scope>
    <source>
        <strain evidence="4 5">LMG 978</strain>
    </source>
</reference>
<dbReference type="FunFam" id="2.40.10.10:FF:000068">
    <property type="entry name" value="transmembrane protease serine 2"/>
    <property type="match status" value="1"/>
</dbReference>
<keyword evidence="1" id="KW-1015">Disulfide bond</keyword>
<dbReference type="InterPro" id="IPR018114">
    <property type="entry name" value="TRYPSIN_HIS"/>
</dbReference>
<accession>A0A0R0ATN9</accession>
<name>A0A0R0ATN9_9GAMM</name>
<dbReference type="FunFam" id="2.40.10.10:FF:000002">
    <property type="entry name" value="Transmembrane protease serine"/>
    <property type="match status" value="1"/>
</dbReference>
<comment type="caution">
    <text evidence="4">The sequence shown here is derived from an EMBL/GenBank/DDBJ whole genome shotgun (WGS) entry which is preliminary data.</text>
</comment>
<evidence type="ECO:0000259" key="3">
    <source>
        <dbReference type="PROSITE" id="PS50240"/>
    </source>
</evidence>
<dbReference type="CDD" id="cd00190">
    <property type="entry name" value="Tryp_SPc"/>
    <property type="match status" value="1"/>
</dbReference>
<sequence length="274" mass="29359">MYRSTSLLFGGLLVAAIAFPATAAPQPREAPRIIGGEDAKPGDYPFMVSIQRLSYGDSDHGRHWCGATLISPSWVLTAAHCVQGDRPDDLAVLGGSTTLSGESSPRPSNVKAIHVHPAFNSGNSLEHDVALIQLSVPLADAQPVALRLRPDASYLKPGREFTVIGWGDTDITDGRVFPTQLQTVQVPFVSFAECQQAYAGELARGKVICAGREGMDSCQADSGGPLLLRLREGWTQFGIVSWGEGCALAGYPGVYARIAEKHAVDFIEAVWQRD</sequence>
<evidence type="ECO:0000256" key="2">
    <source>
        <dbReference type="SAM" id="SignalP"/>
    </source>
</evidence>
<dbReference type="PROSITE" id="PS50240">
    <property type="entry name" value="TRYPSIN_DOM"/>
    <property type="match status" value="1"/>
</dbReference>
<dbReference type="Proteomes" id="UP000051757">
    <property type="component" value="Unassembled WGS sequence"/>
</dbReference>
<dbReference type="GO" id="GO:0004252">
    <property type="term" value="F:serine-type endopeptidase activity"/>
    <property type="evidence" value="ECO:0007669"/>
    <property type="project" value="InterPro"/>
</dbReference>
<feature type="chain" id="PRO_5006391298" evidence="2">
    <location>
        <begin position="24"/>
        <end position="274"/>
    </location>
</feature>
<dbReference type="Pfam" id="PF00089">
    <property type="entry name" value="Trypsin"/>
    <property type="match status" value="1"/>
</dbReference>
<dbReference type="AlphaFoldDB" id="A0A0R0ATN9"/>
<evidence type="ECO:0000313" key="5">
    <source>
        <dbReference type="Proteomes" id="UP000051757"/>
    </source>
</evidence>
<dbReference type="SMART" id="SM00020">
    <property type="entry name" value="Tryp_SPc"/>
    <property type="match status" value="1"/>
</dbReference>
<dbReference type="OrthoDB" id="267336at2"/>
<dbReference type="InterPro" id="IPR043504">
    <property type="entry name" value="Peptidase_S1_PA_chymotrypsin"/>
</dbReference>
<proteinExistence type="predicted"/>
<feature type="signal peptide" evidence="2">
    <location>
        <begin position="1"/>
        <end position="23"/>
    </location>
</feature>
<dbReference type="PANTHER" id="PTHR24252:SF7">
    <property type="entry name" value="HYALIN"/>
    <property type="match status" value="1"/>
</dbReference>
<feature type="domain" description="Peptidase S1" evidence="3">
    <location>
        <begin position="33"/>
        <end position="274"/>
    </location>
</feature>
<keyword evidence="5" id="KW-1185">Reference proteome</keyword>
<dbReference type="InterPro" id="IPR001254">
    <property type="entry name" value="Trypsin_dom"/>
</dbReference>
<keyword evidence="2" id="KW-0732">Signal</keyword>
<gene>
    <name evidence="4" type="ORF">ARC23_16795</name>
</gene>
<dbReference type="PRINTS" id="PR00722">
    <property type="entry name" value="CHYMOTRYPSIN"/>
</dbReference>
<evidence type="ECO:0000256" key="1">
    <source>
        <dbReference type="ARBA" id="ARBA00023157"/>
    </source>
</evidence>
<dbReference type="Gene3D" id="2.40.10.10">
    <property type="entry name" value="Trypsin-like serine proteases"/>
    <property type="match status" value="1"/>
</dbReference>
<dbReference type="GO" id="GO:0006508">
    <property type="term" value="P:proteolysis"/>
    <property type="evidence" value="ECO:0007669"/>
    <property type="project" value="InterPro"/>
</dbReference>
<dbReference type="InterPro" id="IPR001314">
    <property type="entry name" value="Peptidase_S1A"/>
</dbReference>
<dbReference type="PANTHER" id="PTHR24252">
    <property type="entry name" value="ACROSIN-RELATED"/>
    <property type="match status" value="1"/>
</dbReference>
<dbReference type="InterPro" id="IPR009003">
    <property type="entry name" value="Peptidase_S1_PA"/>
</dbReference>
<protein>
    <submittedName>
        <fullName evidence="4">Trypsin</fullName>
    </submittedName>
</protein>